<comment type="caution">
    <text evidence="1">The sequence shown here is derived from an EMBL/GenBank/DDBJ whole genome shotgun (WGS) entry which is preliminary data.</text>
</comment>
<sequence length="101" mass="11850">MTLEKEELVPTLVYRSQGFSKDHNKEMVTLDFEYADDFHVSLTPEDWQRFVESLPDQDVKAFFLENYKAHGNSLAFEDALDELSIQYDSGCSTRPPYSWCW</sequence>
<protein>
    <recommendedName>
        <fullName evidence="3">KTSC domain-containing protein</fullName>
    </recommendedName>
</protein>
<accession>A0ABW4CLU0</accession>
<dbReference type="RefSeq" id="WP_125698554.1">
    <property type="nucleotide sequence ID" value="NZ_JBHTOG010000018.1"/>
</dbReference>
<keyword evidence="2" id="KW-1185">Reference proteome</keyword>
<dbReference type="Proteomes" id="UP001597192">
    <property type="component" value="Unassembled WGS sequence"/>
</dbReference>
<organism evidence="1 2">
    <name type="scientific">Lacticaseibacillus yichunensis</name>
    <dbReference type="NCBI Taxonomy" id="2486015"/>
    <lineage>
        <taxon>Bacteria</taxon>
        <taxon>Bacillati</taxon>
        <taxon>Bacillota</taxon>
        <taxon>Bacilli</taxon>
        <taxon>Lactobacillales</taxon>
        <taxon>Lactobacillaceae</taxon>
        <taxon>Lacticaseibacillus</taxon>
    </lineage>
</organism>
<evidence type="ECO:0008006" key="3">
    <source>
        <dbReference type="Google" id="ProtNLM"/>
    </source>
</evidence>
<evidence type="ECO:0000313" key="2">
    <source>
        <dbReference type="Proteomes" id="UP001597192"/>
    </source>
</evidence>
<gene>
    <name evidence="1" type="ORF">ACFQ47_04235</name>
</gene>
<dbReference type="EMBL" id="JBHTOG010000018">
    <property type="protein sequence ID" value="MFD1431887.1"/>
    <property type="molecule type" value="Genomic_DNA"/>
</dbReference>
<proteinExistence type="predicted"/>
<evidence type="ECO:0000313" key="1">
    <source>
        <dbReference type="EMBL" id="MFD1431887.1"/>
    </source>
</evidence>
<reference evidence="2" key="1">
    <citation type="journal article" date="2019" name="Int. J. Syst. Evol. Microbiol.">
        <title>The Global Catalogue of Microorganisms (GCM) 10K type strain sequencing project: providing services to taxonomists for standard genome sequencing and annotation.</title>
        <authorList>
            <consortium name="The Broad Institute Genomics Platform"/>
            <consortium name="The Broad Institute Genome Sequencing Center for Infectious Disease"/>
            <person name="Wu L."/>
            <person name="Ma J."/>
        </authorList>
    </citation>
    <scope>NUCLEOTIDE SEQUENCE [LARGE SCALE GENOMIC DNA]</scope>
    <source>
        <strain evidence="2">CCM 8947</strain>
    </source>
</reference>
<name>A0ABW4CLU0_9LACO</name>